<dbReference type="SUPFAM" id="SSF51261">
    <property type="entry name" value="Duplicated hybrid motif"/>
    <property type="match status" value="1"/>
</dbReference>
<dbReference type="CDD" id="cd12797">
    <property type="entry name" value="M23_peptidase"/>
    <property type="match status" value="1"/>
</dbReference>
<sequence length="269" mass="30077">MAEEIENIEKEDGLKPRKFRLKRVFVVGGFAFLFVLAGFLAGLYYSKKQERRAPARTENTQPINTKAKFEVFPARLEDFVVPPKMYGLWPYGIKGKDKGSHNEGHPGWDLELKKGSKLYAISDLRISQIHDGDHQDGSVKVKVIEAGAVLDGKNYHITYHSVINIPDYVKEGATVKAGEVIAEVGFPLSETSAMIHFGIFPPNDSVGACPSGYFSDELQLLIKKMVALSRDMETGKPYESACMGKINKEIYYSNYPDQVQHLGGAEQWE</sequence>
<organism evidence="3 4">
    <name type="scientific">candidate division WS5 bacterium</name>
    <dbReference type="NCBI Taxonomy" id="2093353"/>
    <lineage>
        <taxon>Bacteria</taxon>
        <taxon>candidate division WS5</taxon>
    </lineage>
</organism>
<dbReference type="Pfam" id="PF01551">
    <property type="entry name" value="Peptidase_M23"/>
    <property type="match status" value="1"/>
</dbReference>
<dbReference type="AlphaFoldDB" id="A0A419DAU8"/>
<evidence type="ECO:0000313" key="3">
    <source>
        <dbReference type="EMBL" id="RJO60256.1"/>
    </source>
</evidence>
<keyword evidence="1" id="KW-0812">Transmembrane</keyword>
<dbReference type="InterPro" id="IPR011055">
    <property type="entry name" value="Dup_hybrid_motif"/>
</dbReference>
<feature type="domain" description="M23ase beta-sheet core" evidence="2">
    <location>
        <begin position="104"/>
        <end position="200"/>
    </location>
</feature>
<dbReference type="Proteomes" id="UP000285655">
    <property type="component" value="Unassembled WGS sequence"/>
</dbReference>
<accession>A0A419DAU8</accession>
<dbReference type="InterPro" id="IPR016047">
    <property type="entry name" value="M23ase_b-sheet_dom"/>
</dbReference>
<keyword evidence="1" id="KW-0472">Membrane</keyword>
<proteinExistence type="predicted"/>
<protein>
    <submittedName>
        <fullName evidence="3">M23 family metallopeptidase</fullName>
    </submittedName>
</protein>
<feature type="transmembrane region" description="Helical" evidence="1">
    <location>
        <begin position="24"/>
        <end position="45"/>
    </location>
</feature>
<reference evidence="3 4" key="1">
    <citation type="journal article" date="2017" name="ISME J.">
        <title>Energy and carbon metabolisms in a deep terrestrial subsurface fluid microbial community.</title>
        <authorList>
            <person name="Momper L."/>
            <person name="Jungbluth S.P."/>
            <person name="Lee M.D."/>
            <person name="Amend J.P."/>
        </authorList>
    </citation>
    <scope>NUCLEOTIDE SEQUENCE [LARGE SCALE GENOMIC DNA]</scope>
    <source>
        <strain evidence="3">SURF_29</strain>
    </source>
</reference>
<dbReference type="EMBL" id="QZJW01000050">
    <property type="protein sequence ID" value="RJO60256.1"/>
    <property type="molecule type" value="Genomic_DNA"/>
</dbReference>
<evidence type="ECO:0000256" key="1">
    <source>
        <dbReference type="SAM" id="Phobius"/>
    </source>
</evidence>
<evidence type="ECO:0000313" key="4">
    <source>
        <dbReference type="Proteomes" id="UP000285655"/>
    </source>
</evidence>
<keyword evidence="1" id="KW-1133">Transmembrane helix</keyword>
<gene>
    <name evidence="3" type="ORF">C4544_05805</name>
</gene>
<comment type="caution">
    <text evidence="3">The sequence shown here is derived from an EMBL/GenBank/DDBJ whole genome shotgun (WGS) entry which is preliminary data.</text>
</comment>
<name>A0A419DAU8_9BACT</name>
<dbReference type="Gene3D" id="2.70.70.10">
    <property type="entry name" value="Glucose Permease (Domain IIA)"/>
    <property type="match status" value="1"/>
</dbReference>
<evidence type="ECO:0000259" key="2">
    <source>
        <dbReference type="Pfam" id="PF01551"/>
    </source>
</evidence>